<accession>A0A7C0V9W0</accession>
<keyword evidence="3" id="KW-0418">Kinase</keyword>
<evidence type="ECO:0000256" key="1">
    <source>
        <dbReference type="ARBA" id="ARBA00022679"/>
    </source>
</evidence>
<keyword evidence="1" id="KW-0808">Transferase</keyword>
<dbReference type="InterPro" id="IPR017438">
    <property type="entry name" value="ATP-NAD_kinase_N"/>
</dbReference>
<dbReference type="AlphaFoldDB" id="A0A7C0V9W0"/>
<evidence type="ECO:0000256" key="4">
    <source>
        <dbReference type="ARBA" id="ARBA00022840"/>
    </source>
</evidence>
<dbReference type="InterPro" id="IPR050187">
    <property type="entry name" value="Lipid_Phosphate_FormReg"/>
</dbReference>
<dbReference type="InterPro" id="IPR045540">
    <property type="entry name" value="YegS/DAGK_C"/>
</dbReference>
<evidence type="ECO:0000256" key="3">
    <source>
        <dbReference type="ARBA" id="ARBA00022777"/>
    </source>
</evidence>
<dbReference type="GO" id="GO:0016301">
    <property type="term" value="F:kinase activity"/>
    <property type="evidence" value="ECO:0007669"/>
    <property type="project" value="UniProtKB-KW"/>
</dbReference>
<dbReference type="SUPFAM" id="SSF111331">
    <property type="entry name" value="NAD kinase/diacylglycerol kinase-like"/>
    <property type="match status" value="1"/>
</dbReference>
<dbReference type="Pfam" id="PF19279">
    <property type="entry name" value="YegS_C"/>
    <property type="match status" value="1"/>
</dbReference>
<evidence type="ECO:0000313" key="6">
    <source>
        <dbReference type="EMBL" id="HDI82556.1"/>
    </source>
</evidence>
<dbReference type="InterPro" id="IPR016064">
    <property type="entry name" value="NAD/diacylglycerol_kinase_sf"/>
</dbReference>
<dbReference type="PANTHER" id="PTHR12358:SF54">
    <property type="entry name" value="SPHINGOSINE KINASE RELATED PROTEIN"/>
    <property type="match status" value="1"/>
</dbReference>
<dbReference type="Pfam" id="PF00781">
    <property type="entry name" value="DAGK_cat"/>
    <property type="match status" value="1"/>
</dbReference>
<keyword evidence="2" id="KW-0547">Nucleotide-binding</keyword>
<feature type="domain" description="DAGKc" evidence="5">
    <location>
        <begin position="1"/>
        <end position="40"/>
    </location>
</feature>
<evidence type="ECO:0000256" key="2">
    <source>
        <dbReference type="ARBA" id="ARBA00022741"/>
    </source>
</evidence>
<dbReference type="PANTHER" id="PTHR12358">
    <property type="entry name" value="SPHINGOSINE KINASE"/>
    <property type="match status" value="1"/>
</dbReference>
<organism evidence="6">
    <name type="scientific">candidate division WOR-3 bacterium</name>
    <dbReference type="NCBI Taxonomy" id="2052148"/>
    <lineage>
        <taxon>Bacteria</taxon>
        <taxon>Bacteria division WOR-3</taxon>
    </lineage>
</organism>
<evidence type="ECO:0000259" key="5">
    <source>
        <dbReference type="PROSITE" id="PS50146"/>
    </source>
</evidence>
<gene>
    <name evidence="6" type="ORF">ENF18_02035</name>
</gene>
<sequence length="233" mass="25907">IIAMGGDGTFNEVLNGFFENDRLINPEASLGLFLSGSSGDTIKTIKMPERIDVIRTEFVDFEGRRSVRYCINMINIGLGGLVARTAYKLPRELGGYLRFMFSTFIAFPLFHGAGVELFIDGEFKGSYLILDLAIANGRYTGGGMFMSPYSKENDGVLDVVVIEKLSLFKFIQNIPRLYQGTHLKRPEVHVFKGRRVTVKGKTTFEMDGETPGRLPLIATVVPGAIRVFPVFYA</sequence>
<keyword evidence="4" id="KW-0067">ATP-binding</keyword>
<dbReference type="EMBL" id="DQWE01000092">
    <property type="protein sequence ID" value="HDI82556.1"/>
    <property type="molecule type" value="Genomic_DNA"/>
</dbReference>
<feature type="non-terminal residue" evidence="6">
    <location>
        <position position="1"/>
    </location>
</feature>
<comment type="caution">
    <text evidence="6">The sequence shown here is derived from an EMBL/GenBank/DDBJ whole genome shotgun (WGS) entry which is preliminary data.</text>
</comment>
<dbReference type="Gene3D" id="3.40.50.10330">
    <property type="entry name" value="Probable inorganic polyphosphate/atp-NAD kinase, domain 1"/>
    <property type="match status" value="1"/>
</dbReference>
<protein>
    <recommendedName>
        <fullName evidence="5">DAGKc domain-containing protein</fullName>
    </recommendedName>
</protein>
<name>A0A7C0V9W0_UNCW3</name>
<proteinExistence type="predicted"/>
<dbReference type="InterPro" id="IPR001206">
    <property type="entry name" value="Diacylglycerol_kinase_cat_dom"/>
</dbReference>
<dbReference type="Proteomes" id="UP000885847">
    <property type="component" value="Unassembled WGS sequence"/>
</dbReference>
<dbReference type="PROSITE" id="PS50146">
    <property type="entry name" value="DAGK"/>
    <property type="match status" value="1"/>
</dbReference>
<reference evidence="6" key="1">
    <citation type="journal article" date="2020" name="mSystems">
        <title>Genome- and Community-Level Interaction Insights into Carbon Utilization and Element Cycling Functions of Hydrothermarchaeota in Hydrothermal Sediment.</title>
        <authorList>
            <person name="Zhou Z."/>
            <person name="Liu Y."/>
            <person name="Xu W."/>
            <person name="Pan J."/>
            <person name="Luo Z.H."/>
            <person name="Li M."/>
        </authorList>
    </citation>
    <scope>NUCLEOTIDE SEQUENCE [LARGE SCALE GENOMIC DNA]</scope>
    <source>
        <strain evidence="6">HyVt-102</strain>
    </source>
</reference>
<dbReference type="Gene3D" id="2.60.200.40">
    <property type="match status" value="1"/>
</dbReference>
<dbReference type="GO" id="GO:0005524">
    <property type="term" value="F:ATP binding"/>
    <property type="evidence" value="ECO:0007669"/>
    <property type="project" value="UniProtKB-KW"/>
</dbReference>